<evidence type="ECO:0000256" key="4">
    <source>
        <dbReference type="ARBA" id="ARBA00022723"/>
    </source>
</evidence>
<dbReference type="SUPFAM" id="SSF88723">
    <property type="entry name" value="PIN domain-like"/>
    <property type="match status" value="1"/>
</dbReference>
<comment type="similarity">
    <text evidence="7 8">Belongs to the PINc/VapC protein family.</text>
</comment>
<dbReference type="Proteomes" id="UP001595698">
    <property type="component" value="Unassembled WGS sequence"/>
</dbReference>
<dbReference type="HAMAP" id="MF_00265">
    <property type="entry name" value="VapC_Nob1"/>
    <property type="match status" value="1"/>
</dbReference>
<evidence type="ECO:0000313" key="11">
    <source>
        <dbReference type="Proteomes" id="UP001595698"/>
    </source>
</evidence>
<evidence type="ECO:0000256" key="1">
    <source>
        <dbReference type="ARBA" id="ARBA00001946"/>
    </source>
</evidence>
<keyword evidence="5 8" id="KW-0378">Hydrolase</keyword>
<accession>A0ABV8EW89</accession>
<evidence type="ECO:0000256" key="6">
    <source>
        <dbReference type="ARBA" id="ARBA00022842"/>
    </source>
</evidence>
<evidence type="ECO:0000256" key="8">
    <source>
        <dbReference type="HAMAP-Rule" id="MF_00265"/>
    </source>
</evidence>
<dbReference type="PANTHER" id="PTHR33653">
    <property type="entry name" value="RIBONUCLEASE VAPC2"/>
    <property type="match status" value="1"/>
</dbReference>
<keyword evidence="6 8" id="KW-0460">Magnesium</keyword>
<gene>
    <name evidence="8" type="primary">vapC</name>
    <name evidence="10" type="ORF">ACFOYY_10935</name>
</gene>
<dbReference type="PANTHER" id="PTHR33653:SF1">
    <property type="entry name" value="RIBONUCLEASE VAPC2"/>
    <property type="match status" value="1"/>
</dbReference>
<organism evidence="10 11">
    <name type="scientific">Streptosporangium jomthongense</name>
    <dbReference type="NCBI Taxonomy" id="1193683"/>
    <lineage>
        <taxon>Bacteria</taxon>
        <taxon>Bacillati</taxon>
        <taxon>Actinomycetota</taxon>
        <taxon>Actinomycetes</taxon>
        <taxon>Streptosporangiales</taxon>
        <taxon>Streptosporangiaceae</taxon>
        <taxon>Streptosporangium</taxon>
    </lineage>
</organism>
<keyword evidence="8" id="KW-0800">Toxin</keyword>
<evidence type="ECO:0000256" key="7">
    <source>
        <dbReference type="ARBA" id="ARBA00038093"/>
    </source>
</evidence>
<feature type="domain" description="PIN" evidence="9">
    <location>
        <begin position="4"/>
        <end position="124"/>
    </location>
</feature>
<keyword evidence="3 8" id="KW-0540">Nuclease</keyword>
<dbReference type="InterPro" id="IPR022907">
    <property type="entry name" value="VapC_family"/>
</dbReference>
<evidence type="ECO:0000259" key="9">
    <source>
        <dbReference type="Pfam" id="PF01850"/>
    </source>
</evidence>
<dbReference type="Pfam" id="PF01850">
    <property type="entry name" value="PIN"/>
    <property type="match status" value="1"/>
</dbReference>
<dbReference type="InterPro" id="IPR029060">
    <property type="entry name" value="PIN-like_dom_sf"/>
</dbReference>
<dbReference type="Gene3D" id="3.40.50.1010">
    <property type="entry name" value="5'-nuclease"/>
    <property type="match status" value="1"/>
</dbReference>
<dbReference type="InterPro" id="IPR050556">
    <property type="entry name" value="Type_II_TA_system_RNase"/>
</dbReference>
<dbReference type="EMBL" id="JBHSBC010000009">
    <property type="protein sequence ID" value="MFC3980639.1"/>
    <property type="molecule type" value="Genomic_DNA"/>
</dbReference>
<dbReference type="CDD" id="cd18749">
    <property type="entry name" value="PIN_VapC4-5_FitB-like"/>
    <property type="match status" value="1"/>
</dbReference>
<name>A0ABV8EW89_9ACTN</name>
<keyword evidence="2 8" id="KW-1277">Toxin-antitoxin system</keyword>
<feature type="binding site" evidence="8">
    <location>
        <position position="101"/>
    </location>
    <ligand>
        <name>Mg(2+)</name>
        <dbReference type="ChEBI" id="CHEBI:18420"/>
    </ligand>
</feature>
<proteinExistence type="inferred from homology"/>
<feature type="binding site" evidence="8">
    <location>
        <position position="7"/>
    </location>
    <ligand>
        <name>Mg(2+)</name>
        <dbReference type="ChEBI" id="CHEBI:18420"/>
    </ligand>
</feature>
<keyword evidence="11" id="KW-1185">Reference proteome</keyword>
<dbReference type="InterPro" id="IPR002716">
    <property type="entry name" value="PIN_dom"/>
</dbReference>
<protein>
    <recommendedName>
        <fullName evidence="8">Ribonuclease VapC</fullName>
        <shortName evidence="8">RNase VapC</shortName>
        <ecNumber evidence="8">3.1.-.-</ecNumber>
    </recommendedName>
    <alternativeName>
        <fullName evidence="8">Toxin VapC</fullName>
    </alternativeName>
</protein>
<evidence type="ECO:0000256" key="2">
    <source>
        <dbReference type="ARBA" id="ARBA00022649"/>
    </source>
</evidence>
<reference evidence="11" key="1">
    <citation type="journal article" date="2019" name="Int. J. Syst. Evol. Microbiol.">
        <title>The Global Catalogue of Microorganisms (GCM) 10K type strain sequencing project: providing services to taxonomists for standard genome sequencing and annotation.</title>
        <authorList>
            <consortium name="The Broad Institute Genomics Platform"/>
            <consortium name="The Broad Institute Genome Sequencing Center for Infectious Disease"/>
            <person name="Wu L."/>
            <person name="Ma J."/>
        </authorList>
    </citation>
    <scope>NUCLEOTIDE SEQUENCE [LARGE SCALE GENOMIC DNA]</scope>
    <source>
        <strain evidence="11">TBRC 7912</strain>
    </source>
</reference>
<comment type="function">
    <text evidence="8">Toxic component of a toxin-antitoxin (TA) system. An RNase.</text>
</comment>
<dbReference type="EC" id="3.1.-.-" evidence="8"/>
<evidence type="ECO:0000256" key="5">
    <source>
        <dbReference type="ARBA" id="ARBA00022801"/>
    </source>
</evidence>
<comment type="caution">
    <text evidence="10">The sequence shown here is derived from an EMBL/GenBank/DDBJ whole genome shotgun (WGS) entry which is preliminary data.</text>
</comment>
<dbReference type="RefSeq" id="WP_352014080.1">
    <property type="nucleotide sequence ID" value="NZ_JBHSBC010000009.1"/>
</dbReference>
<evidence type="ECO:0000313" key="10">
    <source>
        <dbReference type="EMBL" id="MFC3980639.1"/>
    </source>
</evidence>
<evidence type="ECO:0000256" key="3">
    <source>
        <dbReference type="ARBA" id="ARBA00022722"/>
    </source>
</evidence>
<keyword evidence="4 8" id="KW-0479">Metal-binding</keyword>
<comment type="cofactor">
    <cofactor evidence="1 8">
        <name>Mg(2+)</name>
        <dbReference type="ChEBI" id="CHEBI:18420"/>
    </cofactor>
</comment>
<sequence>MRYVFVDTDVFSYLWQGINTDQYRPHLEGAVPALSFASVGELYYGAAKKNWGPKKVQALEEAVRRYLVAPYHEDLARLWGTLRAQAVAQGHALGAAHQVNDLWVCATAMYHDAPLLTGNRRHFTDFPGLSLLV</sequence>